<evidence type="ECO:0000313" key="2">
    <source>
        <dbReference type="Proteomes" id="UP000603865"/>
    </source>
</evidence>
<dbReference type="AlphaFoldDB" id="A0A918BYY3"/>
<name>A0A918BYY3_9DEIO</name>
<protein>
    <submittedName>
        <fullName evidence="1">Uncharacterized protein</fullName>
    </submittedName>
</protein>
<accession>A0A918BYY3</accession>
<organism evidence="1 2">
    <name type="scientific">Deinococcus ruber</name>
    <dbReference type="NCBI Taxonomy" id="1848197"/>
    <lineage>
        <taxon>Bacteria</taxon>
        <taxon>Thermotogati</taxon>
        <taxon>Deinococcota</taxon>
        <taxon>Deinococci</taxon>
        <taxon>Deinococcales</taxon>
        <taxon>Deinococcaceae</taxon>
        <taxon>Deinococcus</taxon>
    </lineage>
</organism>
<evidence type="ECO:0000313" key="1">
    <source>
        <dbReference type="EMBL" id="GGQ98932.1"/>
    </source>
</evidence>
<reference evidence="1" key="1">
    <citation type="journal article" date="2014" name="Int. J. Syst. Evol. Microbiol.">
        <title>Complete genome sequence of Corynebacterium casei LMG S-19264T (=DSM 44701T), isolated from a smear-ripened cheese.</title>
        <authorList>
            <consortium name="US DOE Joint Genome Institute (JGI-PGF)"/>
            <person name="Walter F."/>
            <person name="Albersmeier A."/>
            <person name="Kalinowski J."/>
            <person name="Ruckert C."/>
        </authorList>
    </citation>
    <scope>NUCLEOTIDE SEQUENCE</scope>
    <source>
        <strain evidence="1">JCM 31311</strain>
    </source>
</reference>
<dbReference type="RefSeq" id="WP_189088339.1">
    <property type="nucleotide sequence ID" value="NZ_BMQL01000003.1"/>
</dbReference>
<reference evidence="1" key="2">
    <citation type="submission" date="2020-09" db="EMBL/GenBank/DDBJ databases">
        <authorList>
            <person name="Sun Q."/>
            <person name="Ohkuma M."/>
        </authorList>
    </citation>
    <scope>NUCLEOTIDE SEQUENCE</scope>
    <source>
        <strain evidence="1">JCM 31311</strain>
    </source>
</reference>
<dbReference type="Proteomes" id="UP000603865">
    <property type="component" value="Unassembled WGS sequence"/>
</dbReference>
<sequence length="157" mass="18206">MGCDIHEYYEIRRKDVWERVELLPKLDWETVTEEEKQALYSHPANLNRNYALFSIFADVRNTFGIRPIAQARGLPADVTASVRADCEAHAQWGHNTSWLSLKELLEYDWEQIVLDDDNSTNATCREATSPFVEDTLPFLQSLVADPADLRLIFWFDN</sequence>
<comment type="caution">
    <text evidence="1">The sequence shown here is derived from an EMBL/GenBank/DDBJ whole genome shotgun (WGS) entry which is preliminary data.</text>
</comment>
<proteinExistence type="predicted"/>
<dbReference type="EMBL" id="BMQL01000003">
    <property type="protein sequence ID" value="GGQ98932.1"/>
    <property type="molecule type" value="Genomic_DNA"/>
</dbReference>
<keyword evidence="2" id="KW-1185">Reference proteome</keyword>
<gene>
    <name evidence="1" type="ORF">GCM10008957_09280</name>
</gene>